<dbReference type="PROSITE" id="PS50088">
    <property type="entry name" value="ANK_REPEAT"/>
    <property type="match status" value="1"/>
</dbReference>
<dbReference type="SUPFAM" id="SSF48403">
    <property type="entry name" value="Ankyrin repeat"/>
    <property type="match status" value="1"/>
</dbReference>
<accession>A0A9D8KZC9</accession>
<dbReference type="SMART" id="SM00248">
    <property type="entry name" value="ANK"/>
    <property type="match status" value="2"/>
</dbReference>
<name>A0A9D8KZC9_9GAMM</name>
<sequence>MGLPIEAQRNAISTALASVEPPLPESPDPKFVAAFVNPALLTERRWLDPLILATFADDVAMLERMEAAGHPLQERAGGLLQDAVHSGSRQVFDYLLARGAALDTTNESGATALIVAAANNRLDMARILLQAGASPNLATDSGATALRYAVGCRNQPMVDLLLAAGAAPDETIRQSAIKRNMRLEAASGH</sequence>
<dbReference type="Pfam" id="PF12796">
    <property type="entry name" value="Ank_2"/>
    <property type="match status" value="1"/>
</dbReference>
<dbReference type="AlphaFoldDB" id="A0A9D8KZC9"/>
<dbReference type="RefSeq" id="WP_273084780.1">
    <property type="nucleotide sequence ID" value="NZ_JAFKME010000013.1"/>
</dbReference>
<evidence type="ECO:0000256" key="3">
    <source>
        <dbReference type="PROSITE-ProRule" id="PRU00023"/>
    </source>
</evidence>
<dbReference type="Gene3D" id="1.25.40.20">
    <property type="entry name" value="Ankyrin repeat-containing domain"/>
    <property type="match status" value="1"/>
</dbReference>
<feature type="repeat" description="ANK" evidence="3">
    <location>
        <begin position="108"/>
        <end position="140"/>
    </location>
</feature>
<dbReference type="EMBL" id="JAFKMG010000930">
    <property type="protein sequence ID" value="MBN8799703.1"/>
    <property type="molecule type" value="Genomic_DNA"/>
</dbReference>
<protein>
    <submittedName>
        <fullName evidence="4">Ankyrin repeat domain-containing protein</fullName>
    </submittedName>
</protein>
<evidence type="ECO:0000256" key="1">
    <source>
        <dbReference type="ARBA" id="ARBA00022737"/>
    </source>
</evidence>
<dbReference type="PANTHER" id="PTHR24198">
    <property type="entry name" value="ANKYRIN REPEAT AND PROTEIN KINASE DOMAIN-CONTAINING PROTEIN"/>
    <property type="match status" value="1"/>
</dbReference>
<keyword evidence="2 3" id="KW-0040">ANK repeat</keyword>
<dbReference type="PANTHER" id="PTHR24198:SF165">
    <property type="entry name" value="ANKYRIN REPEAT-CONTAINING PROTEIN-RELATED"/>
    <property type="match status" value="1"/>
</dbReference>
<proteinExistence type="predicted"/>
<organism evidence="4 5">
    <name type="scientific">Stenotrophomonas nitritireducens</name>
    <dbReference type="NCBI Taxonomy" id="83617"/>
    <lineage>
        <taxon>Bacteria</taxon>
        <taxon>Pseudomonadati</taxon>
        <taxon>Pseudomonadota</taxon>
        <taxon>Gammaproteobacteria</taxon>
        <taxon>Lysobacterales</taxon>
        <taxon>Lysobacteraceae</taxon>
        <taxon>Stenotrophomonas</taxon>
    </lineage>
</organism>
<keyword evidence="1" id="KW-0677">Repeat</keyword>
<dbReference type="Proteomes" id="UP000664815">
    <property type="component" value="Unassembled WGS sequence"/>
</dbReference>
<evidence type="ECO:0000313" key="5">
    <source>
        <dbReference type="Proteomes" id="UP000664815"/>
    </source>
</evidence>
<dbReference type="InterPro" id="IPR002110">
    <property type="entry name" value="Ankyrin_rpt"/>
</dbReference>
<reference evidence="4" key="1">
    <citation type="submission" date="2021-02" db="EMBL/GenBank/DDBJ databases">
        <title>Thiocyanate and organic carbon inputs drive convergent selection for specific autotrophic Afipia and Thiobacillus strains within complex microbiomes.</title>
        <authorList>
            <person name="Huddy R.J."/>
            <person name="Sachdeva R."/>
            <person name="Kadzinga F."/>
            <person name="Kantor R.S."/>
            <person name="Harrison S.T.L."/>
            <person name="Banfield J.F."/>
        </authorList>
    </citation>
    <scope>NUCLEOTIDE SEQUENCE</scope>
    <source>
        <strain evidence="4">SCN18_10_11_15_R1_P_69_7</strain>
    </source>
</reference>
<evidence type="ECO:0000256" key="2">
    <source>
        <dbReference type="ARBA" id="ARBA00023043"/>
    </source>
</evidence>
<evidence type="ECO:0000313" key="4">
    <source>
        <dbReference type="EMBL" id="MBN8799703.1"/>
    </source>
</evidence>
<dbReference type="InterPro" id="IPR036770">
    <property type="entry name" value="Ankyrin_rpt-contain_sf"/>
</dbReference>
<comment type="caution">
    <text evidence="4">The sequence shown here is derived from an EMBL/GenBank/DDBJ whole genome shotgun (WGS) entry which is preliminary data.</text>
</comment>
<gene>
    <name evidence="4" type="ORF">J0H45_10160</name>
</gene>
<dbReference type="PROSITE" id="PS50297">
    <property type="entry name" value="ANK_REP_REGION"/>
    <property type="match status" value="1"/>
</dbReference>